<dbReference type="AlphaFoldDB" id="A0A6P7WV09"/>
<evidence type="ECO:0000313" key="12">
    <source>
        <dbReference type="Proteomes" id="UP000515156"/>
    </source>
</evidence>
<feature type="domain" description="Protein-arginine deiminase C-terminal" evidence="9">
    <location>
        <begin position="282"/>
        <end position="657"/>
    </location>
</feature>
<dbReference type="SUPFAM" id="SSF49503">
    <property type="entry name" value="Cupredoxins"/>
    <property type="match status" value="1"/>
</dbReference>
<dbReference type="FunCoup" id="A0A6P7WV09">
    <property type="interactions" value="277"/>
</dbReference>
<dbReference type="FunFam" id="2.60.40.1700:FF:000001">
    <property type="entry name" value="Protein-arginine deiminase type-2"/>
    <property type="match status" value="1"/>
</dbReference>
<dbReference type="InterPro" id="IPR008972">
    <property type="entry name" value="Cupredoxin"/>
</dbReference>
<feature type="active site" evidence="8">
    <location>
        <position position="349"/>
    </location>
</feature>
<organism evidence="12 13">
    <name type="scientific">Microcaecilia unicolor</name>
    <dbReference type="NCBI Taxonomy" id="1415580"/>
    <lineage>
        <taxon>Eukaryota</taxon>
        <taxon>Metazoa</taxon>
        <taxon>Chordata</taxon>
        <taxon>Craniata</taxon>
        <taxon>Vertebrata</taxon>
        <taxon>Euteleostomi</taxon>
        <taxon>Amphibia</taxon>
        <taxon>Gymnophiona</taxon>
        <taxon>Siphonopidae</taxon>
        <taxon>Microcaecilia</taxon>
    </lineage>
</organism>
<dbReference type="PANTHER" id="PTHR10837:SF11">
    <property type="entry name" value="PROTEIN-ARGININE DEIMINASE TYPE-1"/>
    <property type="match status" value="1"/>
</dbReference>
<evidence type="ECO:0000256" key="3">
    <source>
        <dbReference type="ARBA" id="ARBA00012200"/>
    </source>
</evidence>
<dbReference type="Gene3D" id="2.60.40.1700">
    <property type="entry name" value="Protein-arginine deiminase, central domain"/>
    <property type="match status" value="1"/>
</dbReference>
<keyword evidence="6" id="KW-0106">Calcium</keyword>
<feature type="domain" description="Protein-arginine deiminase (PAD) central" evidence="11">
    <location>
        <begin position="116"/>
        <end position="273"/>
    </location>
</feature>
<comment type="subcellular location">
    <subcellularLocation>
        <location evidence="1">Cytoplasm</location>
    </subcellularLocation>
</comment>
<evidence type="ECO:0000256" key="1">
    <source>
        <dbReference type="ARBA" id="ARBA00004496"/>
    </source>
</evidence>
<proteinExistence type="inferred from homology"/>
<feature type="active site" evidence="8">
    <location>
        <position position="472"/>
    </location>
</feature>
<dbReference type="InterPro" id="IPR038685">
    <property type="entry name" value="PAD_N_sf"/>
</dbReference>
<dbReference type="EC" id="3.5.3.15" evidence="3"/>
<dbReference type="GO" id="GO:0005737">
    <property type="term" value="C:cytoplasm"/>
    <property type="evidence" value="ECO:0007669"/>
    <property type="project" value="UniProtKB-SubCell"/>
</dbReference>
<feature type="domain" description="Protein-arginine deiminase (PAD) N-terminal" evidence="10">
    <location>
        <begin position="1"/>
        <end position="114"/>
    </location>
</feature>
<sequence length="660" mass="74151">MSERKTIHISTSRPTYAVCVVGTEIIIDVYRSMPPDAVCFDVRGTRGTDITILYNPTKLSEPRGTSIKWPLNKEVEVVVCPKASSANVNGIKVKVSYYGNDGNTTLGIAMLYLTSVEISLDVDTSRNGVVNKNGNDKTSWTWGPDGHGAVLLVNCDKDNVYSKNMDNDDTRISKDEELKDFSQMILTVRGPDAIFHDYKLLLHIALSDLDKVGVFRHHVGGTNSRFEHVLGTDKLYYEVERKVGEEEIIFYVEGLTFPDVGFSGLVTINLNLQDTAVQGLPVFTDMVVFRVAPWIMTPNTLEPVEVFVCSVPNNSTFLAEVTDLVERKARCKLTVCGIMDNRGDRWIQDEMEFGYTQAPQKSFPVVFDSPRDGKLKDFPFKKILGPDFGYVTREPVPMYDVSSLDSFGNLEVSPPVTVNGKVYPLGRILIGSSMPRSGGRKMTKVARDFLFAQKVQAPVELFSDWLQVGHVDEFMTFVPSSDRKGFRLLLASPNACYQLFEEIKQQGYGDAAMFQGLSVPQPTINNILKDKFLKKENDYFQNCIDWNRDILKKQLGLTEQDIVDIPILFKMENGFADAYFPNMVNLVVLGKDLGVAKPFGPIINGKCCLEKAMISLLEPLGLRCTFIDDYYSYHLNLGEVHCGTNVRRKPFPIKWWNTIP</sequence>
<dbReference type="InterPro" id="IPR004303">
    <property type="entry name" value="PAD"/>
</dbReference>
<dbReference type="Pfam" id="PF03068">
    <property type="entry name" value="PAD"/>
    <property type="match status" value="1"/>
</dbReference>
<evidence type="ECO:0000259" key="9">
    <source>
        <dbReference type="Pfam" id="PF03068"/>
    </source>
</evidence>
<dbReference type="GO" id="GO:0005509">
    <property type="term" value="F:calcium ion binding"/>
    <property type="evidence" value="ECO:0007669"/>
    <property type="project" value="InterPro"/>
</dbReference>
<evidence type="ECO:0000259" key="10">
    <source>
        <dbReference type="Pfam" id="PF08526"/>
    </source>
</evidence>
<dbReference type="Gene3D" id="3.75.10.10">
    <property type="entry name" value="L-arginine/glycine Amidinotransferase, Chain A"/>
    <property type="match status" value="1"/>
</dbReference>
<reference evidence="13" key="1">
    <citation type="submission" date="2025-08" db="UniProtKB">
        <authorList>
            <consortium name="RefSeq"/>
        </authorList>
    </citation>
    <scope>IDENTIFICATION</scope>
</reference>
<dbReference type="InterPro" id="IPR036556">
    <property type="entry name" value="PAD_central_sf"/>
</dbReference>
<evidence type="ECO:0000259" key="11">
    <source>
        <dbReference type="Pfam" id="PF08527"/>
    </source>
</evidence>
<keyword evidence="5" id="KW-0378">Hydrolase</keyword>
<dbReference type="KEGG" id="muo:115456630"/>
<dbReference type="InParanoid" id="A0A6P7WV09"/>
<dbReference type="Pfam" id="PF08527">
    <property type="entry name" value="PAD_M"/>
    <property type="match status" value="1"/>
</dbReference>
<evidence type="ECO:0000256" key="7">
    <source>
        <dbReference type="ARBA" id="ARBA00048487"/>
    </source>
</evidence>
<comment type="similarity">
    <text evidence="2">Belongs to the protein arginine deiminase family.</text>
</comment>
<dbReference type="InterPro" id="IPR013530">
    <property type="entry name" value="PAD_C"/>
</dbReference>
<dbReference type="InterPro" id="IPR013733">
    <property type="entry name" value="Prot_Arg_deaminase_cen_dom"/>
</dbReference>
<evidence type="ECO:0000313" key="13">
    <source>
        <dbReference type="RefSeq" id="XP_030041699.1"/>
    </source>
</evidence>
<dbReference type="GO" id="GO:0004668">
    <property type="term" value="F:protein-arginine deiminase activity"/>
    <property type="evidence" value="ECO:0007669"/>
    <property type="project" value="UniProtKB-EC"/>
</dbReference>
<dbReference type="Proteomes" id="UP000515156">
    <property type="component" value="Chromosome 13"/>
</dbReference>
<dbReference type="GO" id="GO:0005634">
    <property type="term" value="C:nucleus"/>
    <property type="evidence" value="ECO:0007669"/>
    <property type="project" value="TreeGrafter"/>
</dbReference>
<dbReference type="FunFam" id="3.75.10.10:FF:000003">
    <property type="entry name" value="Protein-arginine deiminase type-2"/>
    <property type="match status" value="1"/>
</dbReference>
<dbReference type="GeneID" id="115456630"/>
<protein>
    <recommendedName>
        <fullName evidence="3">protein-arginine deiminase</fullName>
        <ecNumber evidence="3">3.5.3.15</ecNumber>
    </recommendedName>
</protein>
<evidence type="ECO:0000256" key="8">
    <source>
        <dbReference type="PIRSR" id="PIRSR001247-1"/>
    </source>
</evidence>
<comment type="catalytic activity">
    <reaction evidence="7">
        <text>L-arginyl-[protein] + H2O = L-citrullyl-[protein] + NH4(+)</text>
        <dbReference type="Rhea" id="RHEA:18089"/>
        <dbReference type="Rhea" id="RHEA-COMP:10532"/>
        <dbReference type="Rhea" id="RHEA-COMP:10588"/>
        <dbReference type="ChEBI" id="CHEBI:15377"/>
        <dbReference type="ChEBI" id="CHEBI:28938"/>
        <dbReference type="ChEBI" id="CHEBI:29965"/>
        <dbReference type="ChEBI" id="CHEBI:83397"/>
        <dbReference type="EC" id="3.5.3.15"/>
    </reaction>
</comment>
<evidence type="ECO:0000256" key="4">
    <source>
        <dbReference type="ARBA" id="ARBA00022490"/>
    </source>
</evidence>
<dbReference type="SUPFAM" id="SSF55909">
    <property type="entry name" value="Pentein"/>
    <property type="match status" value="1"/>
</dbReference>
<dbReference type="PANTHER" id="PTHR10837">
    <property type="entry name" value="PEPTIDYLARGININE DEIMINASE"/>
    <property type="match status" value="1"/>
</dbReference>
<dbReference type="RefSeq" id="XP_030041699.1">
    <property type="nucleotide sequence ID" value="XM_030185839.1"/>
</dbReference>
<dbReference type="InterPro" id="IPR013732">
    <property type="entry name" value="PAD_N"/>
</dbReference>
<evidence type="ECO:0000256" key="5">
    <source>
        <dbReference type="ARBA" id="ARBA00022801"/>
    </source>
</evidence>
<accession>A0A6P7WV09</accession>
<dbReference type="Gene3D" id="2.60.40.1860">
    <property type="entry name" value="Protein-arginine deiminase, N-terminal domain"/>
    <property type="match status" value="1"/>
</dbReference>
<evidence type="ECO:0000256" key="6">
    <source>
        <dbReference type="ARBA" id="ARBA00022837"/>
    </source>
</evidence>
<evidence type="ECO:0000256" key="2">
    <source>
        <dbReference type="ARBA" id="ARBA00008166"/>
    </source>
</evidence>
<keyword evidence="4" id="KW-0963">Cytoplasm</keyword>
<dbReference type="OrthoDB" id="5102063at2759"/>
<feature type="active site" evidence="8">
    <location>
        <position position="470"/>
    </location>
</feature>
<dbReference type="SUPFAM" id="SSF110083">
    <property type="entry name" value="Peptidylarginine deiminase Pad4, middle domain"/>
    <property type="match status" value="1"/>
</dbReference>
<gene>
    <name evidence="13" type="primary">LOC115456630</name>
</gene>
<dbReference type="Pfam" id="PF08526">
    <property type="entry name" value="PAD_N"/>
    <property type="match status" value="1"/>
</dbReference>
<dbReference type="PIRSF" id="PIRSF001247">
    <property type="entry name" value="Protein-arginine_deiminase"/>
    <property type="match status" value="1"/>
</dbReference>
<feature type="active site" evidence="8">
    <location>
        <position position="642"/>
    </location>
</feature>
<keyword evidence="12" id="KW-1185">Reference proteome</keyword>
<name>A0A6P7WV09_9AMPH</name>